<name>A0A7V2SJ71_9BACT</name>
<dbReference type="PROSITE" id="PS51898">
    <property type="entry name" value="TYR_RECOMBINASE"/>
    <property type="match status" value="1"/>
</dbReference>
<proteinExistence type="inferred from homology"/>
<feature type="domain" description="Tyr recombinase" evidence="4">
    <location>
        <begin position="63"/>
        <end position="244"/>
    </location>
</feature>
<comment type="similarity">
    <text evidence="1">Belongs to the 'phage' integrase family.</text>
</comment>
<keyword evidence="3" id="KW-0233">DNA recombination</keyword>
<dbReference type="Gene3D" id="1.10.150.130">
    <property type="match status" value="1"/>
</dbReference>
<dbReference type="EMBL" id="DRNO01000255">
    <property type="protein sequence ID" value="HFC03966.1"/>
    <property type="molecule type" value="Genomic_DNA"/>
</dbReference>
<evidence type="ECO:0000256" key="2">
    <source>
        <dbReference type="ARBA" id="ARBA00023125"/>
    </source>
</evidence>
<dbReference type="InterPro" id="IPR013762">
    <property type="entry name" value="Integrase-like_cat_sf"/>
</dbReference>
<dbReference type="SUPFAM" id="SSF56349">
    <property type="entry name" value="DNA breaking-rejoining enzymes"/>
    <property type="match status" value="1"/>
</dbReference>
<dbReference type="InterPro" id="IPR050090">
    <property type="entry name" value="Tyrosine_recombinase_XerCD"/>
</dbReference>
<protein>
    <submittedName>
        <fullName evidence="5">Site-specific integrase</fullName>
    </submittedName>
</protein>
<dbReference type="PANTHER" id="PTHR30349">
    <property type="entry name" value="PHAGE INTEGRASE-RELATED"/>
    <property type="match status" value="1"/>
</dbReference>
<dbReference type="GO" id="GO:0006310">
    <property type="term" value="P:DNA recombination"/>
    <property type="evidence" value="ECO:0007669"/>
    <property type="project" value="UniProtKB-KW"/>
</dbReference>
<dbReference type="AlphaFoldDB" id="A0A7V2SJ71"/>
<dbReference type="GO" id="GO:0015074">
    <property type="term" value="P:DNA integration"/>
    <property type="evidence" value="ECO:0007669"/>
    <property type="project" value="InterPro"/>
</dbReference>
<dbReference type="InterPro" id="IPR010998">
    <property type="entry name" value="Integrase_recombinase_N"/>
</dbReference>
<keyword evidence="2" id="KW-0238">DNA-binding</keyword>
<sequence>MSITQIKRSDIKEWAHDRLQINSPKTVREYLTVIRGVLDVAIDHEVLNDNVVKGIRLPRHRKAEIEPFSSEEVATLLRMANDWLRLYLAIGFYTGLRTGEILGLMVGDIDLKGRVIHVRRNITKGKVTTPKTEKSIREVPILDDLIPYLRKMPKSMWLFPTESGRNLKAFPGNRQNQWRELLKECGIKYRKIYATRHTFIVSMLKYTDLSILEIAQIAGHTSTQMIIQNYGRYIKGEHLKIDRSLKLFTGKSTDSYA</sequence>
<gene>
    <name evidence="5" type="ORF">ENJ74_03755</name>
</gene>
<dbReference type="Proteomes" id="UP000885722">
    <property type="component" value="Unassembled WGS sequence"/>
</dbReference>
<evidence type="ECO:0000313" key="5">
    <source>
        <dbReference type="EMBL" id="HFC03966.1"/>
    </source>
</evidence>
<comment type="caution">
    <text evidence="5">The sequence shown here is derived from an EMBL/GenBank/DDBJ whole genome shotgun (WGS) entry which is preliminary data.</text>
</comment>
<organism evidence="5">
    <name type="scientific">Nitratifractor salsuginis</name>
    <dbReference type="NCBI Taxonomy" id="269261"/>
    <lineage>
        <taxon>Bacteria</taxon>
        <taxon>Pseudomonadati</taxon>
        <taxon>Campylobacterota</taxon>
        <taxon>Epsilonproteobacteria</taxon>
        <taxon>Campylobacterales</taxon>
        <taxon>Sulfurovaceae</taxon>
        <taxon>Nitratifractor</taxon>
    </lineage>
</organism>
<reference evidence="5" key="1">
    <citation type="journal article" date="2020" name="mSystems">
        <title>Genome- and Community-Level Interaction Insights into Carbon Utilization and Element Cycling Functions of Hydrothermarchaeota in Hydrothermal Sediment.</title>
        <authorList>
            <person name="Zhou Z."/>
            <person name="Liu Y."/>
            <person name="Xu W."/>
            <person name="Pan J."/>
            <person name="Luo Z.H."/>
            <person name="Li M."/>
        </authorList>
    </citation>
    <scope>NUCLEOTIDE SEQUENCE [LARGE SCALE GENOMIC DNA]</scope>
    <source>
        <strain evidence="5">HyVt-513</strain>
    </source>
</reference>
<dbReference type="Gene3D" id="1.10.443.10">
    <property type="entry name" value="Intergrase catalytic core"/>
    <property type="match status" value="1"/>
</dbReference>
<accession>A0A7V2SJ71</accession>
<evidence type="ECO:0000256" key="1">
    <source>
        <dbReference type="ARBA" id="ARBA00008857"/>
    </source>
</evidence>
<dbReference type="GO" id="GO:0003677">
    <property type="term" value="F:DNA binding"/>
    <property type="evidence" value="ECO:0007669"/>
    <property type="project" value="UniProtKB-KW"/>
</dbReference>
<dbReference type="InterPro" id="IPR011010">
    <property type="entry name" value="DNA_brk_join_enz"/>
</dbReference>
<dbReference type="InterPro" id="IPR002104">
    <property type="entry name" value="Integrase_catalytic"/>
</dbReference>
<evidence type="ECO:0000259" key="4">
    <source>
        <dbReference type="PROSITE" id="PS51898"/>
    </source>
</evidence>
<dbReference type="PANTHER" id="PTHR30349:SF64">
    <property type="entry name" value="PROPHAGE INTEGRASE INTD-RELATED"/>
    <property type="match status" value="1"/>
</dbReference>
<dbReference type="Pfam" id="PF00589">
    <property type="entry name" value="Phage_integrase"/>
    <property type="match status" value="1"/>
</dbReference>
<evidence type="ECO:0000256" key="3">
    <source>
        <dbReference type="ARBA" id="ARBA00023172"/>
    </source>
</evidence>
<dbReference type="CDD" id="cd01189">
    <property type="entry name" value="INT_ICEBs1_C_like"/>
    <property type="match status" value="1"/>
</dbReference>